<keyword evidence="5 7" id="KW-0663">Pyridoxal phosphate</keyword>
<evidence type="ECO:0000256" key="3">
    <source>
        <dbReference type="ARBA" id="ARBA00011738"/>
    </source>
</evidence>
<keyword evidence="11" id="KW-1185">Reference proteome</keyword>
<dbReference type="KEGG" id="dgr:6561489"/>
<reference evidence="10 11" key="1">
    <citation type="journal article" date="2007" name="Nature">
        <title>Evolution of genes and genomes on the Drosophila phylogeny.</title>
        <authorList>
            <consortium name="Drosophila 12 Genomes Consortium"/>
            <person name="Clark A.G."/>
            <person name="Eisen M.B."/>
            <person name="Smith D.R."/>
            <person name="Bergman C.M."/>
            <person name="Oliver B."/>
            <person name="Markow T.A."/>
            <person name="Kaufman T.C."/>
            <person name="Kellis M."/>
            <person name="Gelbart W."/>
            <person name="Iyer V.N."/>
            <person name="Pollard D.A."/>
            <person name="Sackton T.B."/>
            <person name="Larracuente A.M."/>
            <person name="Singh N.D."/>
            <person name="Abad J.P."/>
            <person name="Abt D.N."/>
            <person name="Adryan B."/>
            <person name="Aguade M."/>
            <person name="Akashi H."/>
            <person name="Anderson W.W."/>
            <person name="Aquadro C.F."/>
            <person name="Ardell D.H."/>
            <person name="Arguello R."/>
            <person name="Artieri C.G."/>
            <person name="Barbash D.A."/>
            <person name="Barker D."/>
            <person name="Barsanti P."/>
            <person name="Batterham P."/>
            <person name="Batzoglou S."/>
            <person name="Begun D."/>
            <person name="Bhutkar A."/>
            <person name="Blanco E."/>
            <person name="Bosak S.A."/>
            <person name="Bradley R.K."/>
            <person name="Brand A.D."/>
            <person name="Brent M.R."/>
            <person name="Brooks A.N."/>
            <person name="Brown R.H."/>
            <person name="Butlin R.K."/>
            <person name="Caggese C."/>
            <person name="Calvi B.R."/>
            <person name="Bernardo de Carvalho A."/>
            <person name="Caspi A."/>
            <person name="Castrezana S."/>
            <person name="Celniker S.E."/>
            <person name="Chang J.L."/>
            <person name="Chapple C."/>
            <person name="Chatterji S."/>
            <person name="Chinwalla A."/>
            <person name="Civetta A."/>
            <person name="Clifton S.W."/>
            <person name="Comeron J.M."/>
            <person name="Costello J.C."/>
            <person name="Coyne J.A."/>
            <person name="Daub J."/>
            <person name="David R.G."/>
            <person name="Delcher A.L."/>
            <person name="Delehaunty K."/>
            <person name="Do C.B."/>
            <person name="Ebling H."/>
            <person name="Edwards K."/>
            <person name="Eickbush T."/>
            <person name="Evans J.D."/>
            <person name="Filipski A."/>
            <person name="Findeiss S."/>
            <person name="Freyhult E."/>
            <person name="Fulton L."/>
            <person name="Fulton R."/>
            <person name="Garcia A.C."/>
            <person name="Gardiner A."/>
            <person name="Garfield D.A."/>
            <person name="Garvin B.E."/>
            <person name="Gibson G."/>
            <person name="Gilbert D."/>
            <person name="Gnerre S."/>
            <person name="Godfrey J."/>
            <person name="Good R."/>
            <person name="Gotea V."/>
            <person name="Gravely B."/>
            <person name="Greenberg A.J."/>
            <person name="Griffiths-Jones S."/>
            <person name="Gross S."/>
            <person name="Guigo R."/>
            <person name="Gustafson E.A."/>
            <person name="Haerty W."/>
            <person name="Hahn M.W."/>
            <person name="Halligan D.L."/>
            <person name="Halpern A.L."/>
            <person name="Halter G.M."/>
            <person name="Han M.V."/>
            <person name="Heger A."/>
            <person name="Hillier L."/>
            <person name="Hinrichs A.S."/>
            <person name="Holmes I."/>
            <person name="Hoskins R.A."/>
            <person name="Hubisz M.J."/>
            <person name="Hultmark D."/>
            <person name="Huntley M.A."/>
            <person name="Jaffe D.B."/>
            <person name="Jagadeeshan S."/>
            <person name="Jeck W.R."/>
            <person name="Johnson J."/>
            <person name="Jones C.D."/>
            <person name="Jordan W.C."/>
            <person name="Karpen G.H."/>
            <person name="Kataoka E."/>
            <person name="Keightley P.D."/>
            <person name="Kheradpour P."/>
            <person name="Kirkness E.F."/>
            <person name="Koerich L.B."/>
            <person name="Kristiansen K."/>
            <person name="Kudrna D."/>
            <person name="Kulathinal R.J."/>
            <person name="Kumar S."/>
            <person name="Kwok R."/>
            <person name="Lander E."/>
            <person name="Langley C.H."/>
            <person name="Lapoint R."/>
            <person name="Lazzaro B.P."/>
            <person name="Lee S.J."/>
            <person name="Levesque L."/>
            <person name="Li R."/>
            <person name="Lin C.F."/>
            <person name="Lin M.F."/>
            <person name="Lindblad-Toh K."/>
            <person name="Llopart A."/>
            <person name="Long M."/>
            <person name="Low L."/>
            <person name="Lozovsky E."/>
            <person name="Lu J."/>
            <person name="Luo M."/>
            <person name="Machado C.A."/>
            <person name="Makalowski W."/>
            <person name="Marzo M."/>
            <person name="Matsuda M."/>
            <person name="Matzkin L."/>
            <person name="McAllister B."/>
            <person name="McBride C.S."/>
            <person name="McKernan B."/>
            <person name="McKernan K."/>
            <person name="Mendez-Lago M."/>
            <person name="Minx P."/>
            <person name="Mollenhauer M.U."/>
            <person name="Montooth K."/>
            <person name="Mount S.M."/>
            <person name="Mu X."/>
            <person name="Myers E."/>
            <person name="Negre B."/>
            <person name="Newfeld S."/>
            <person name="Nielsen R."/>
            <person name="Noor M.A."/>
            <person name="O'Grady P."/>
            <person name="Pachter L."/>
            <person name="Papaceit M."/>
            <person name="Parisi M.J."/>
            <person name="Parisi M."/>
            <person name="Parts L."/>
            <person name="Pedersen J.S."/>
            <person name="Pesole G."/>
            <person name="Phillippy A.M."/>
            <person name="Ponting C.P."/>
            <person name="Pop M."/>
            <person name="Porcelli D."/>
            <person name="Powell J.R."/>
            <person name="Prohaska S."/>
            <person name="Pruitt K."/>
            <person name="Puig M."/>
            <person name="Quesneville H."/>
            <person name="Ram K.R."/>
            <person name="Rand D."/>
            <person name="Rasmussen M.D."/>
            <person name="Reed L.K."/>
            <person name="Reenan R."/>
            <person name="Reily A."/>
            <person name="Remington K.A."/>
            <person name="Rieger T.T."/>
            <person name="Ritchie M.G."/>
            <person name="Robin C."/>
            <person name="Rogers Y.H."/>
            <person name="Rohde C."/>
            <person name="Rozas J."/>
            <person name="Rubenfield M.J."/>
            <person name="Ruiz A."/>
            <person name="Russo S."/>
            <person name="Salzberg S.L."/>
            <person name="Sanchez-Gracia A."/>
            <person name="Saranga D.J."/>
            <person name="Sato H."/>
            <person name="Schaeffer S.W."/>
            <person name="Schatz M.C."/>
            <person name="Schlenke T."/>
            <person name="Schwartz R."/>
            <person name="Segarra C."/>
            <person name="Singh R.S."/>
            <person name="Sirot L."/>
            <person name="Sirota M."/>
            <person name="Sisneros N.B."/>
            <person name="Smith C.D."/>
            <person name="Smith T.F."/>
            <person name="Spieth J."/>
            <person name="Stage D.E."/>
            <person name="Stark A."/>
            <person name="Stephan W."/>
            <person name="Strausberg R.L."/>
            <person name="Strempel S."/>
            <person name="Sturgill D."/>
            <person name="Sutton G."/>
            <person name="Sutton G.G."/>
            <person name="Tao W."/>
            <person name="Teichmann S."/>
            <person name="Tobari Y.N."/>
            <person name="Tomimura Y."/>
            <person name="Tsolas J.M."/>
            <person name="Valente V.L."/>
            <person name="Venter E."/>
            <person name="Venter J.C."/>
            <person name="Vicario S."/>
            <person name="Vieira F.G."/>
            <person name="Vilella A.J."/>
            <person name="Villasante A."/>
            <person name="Walenz B."/>
            <person name="Wang J."/>
            <person name="Wasserman M."/>
            <person name="Watts T."/>
            <person name="Wilson D."/>
            <person name="Wilson R.K."/>
            <person name="Wing R.A."/>
            <person name="Wolfner M.F."/>
            <person name="Wong A."/>
            <person name="Wong G.K."/>
            <person name="Wu C.I."/>
            <person name="Wu G."/>
            <person name="Yamamoto D."/>
            <person name="Yang H.P."/>
            <person name="Yang S.P."/>
            <person name="Yorke J.A."/>
            <person name="Yoshida K."/>
            <person name="Zdobnov E."/>
            <person name="Zhang P."/>
            <person name="Zhang Y."/>
            <person name="Zimin A.V."/>
            <person name="Baldwin J."/>
            <person name="Abdouelleil A."/>
            <person name="Abdulkadir J."/>
            <person name="Abebe A."/>
            <person name="Abera B."/>
            <person name="Abreu J."/>
            <person name="Acer S.C."/>
            <person name="Aftuck L."/>
            <person name="Alexander A."/>
            <person name="An P."/>
            <person name="Anderson E."/>
            <person name="Anderson S."/>
            <person name="Arachi H."/>
            <person name="Azer M."/>
            <person name="Bachantsang P."/>
            <person name="Barry A."/>
            <person name="Bayul T."/>
            <person name="Berlin A."/>
            <person name="Bessette D."/>
            <person name="Bloom T."/>
            <person name="Blye J."/>
            <person name="Boguslavskiy L."/>
            <person name="Bonnet C."/>
            <person name="Boukhgalter B."/>
            <person name="Bourzgui I."/>
            <person name="Brown A."/>
            <person name="Cahill P."/>
            <person name="Channer S."/>
            <person name="Cheshatsang Y."/>
            <person name="Chuda L."/>
            <person name="Citroen M."/>
            <person name="Collymore A."/>
            <person name="Cooke P."/>
            <person name="Costello M."/>
            <person name="D'Aco K."/>
            <person name="Daza R."/>
            <person name="De Haan G."/>
            <person name="DeGray S."/>
            <person name="DeMaso C."/>
            <person name="Dhargay N."/>
            <person name="Dooley K."/>
            <person name="Dooley E."/>
            <person name="Doricent M."/>
            <person name="Dorje P."/>
            <person name="Dorjee K."/>
            <person name="Dupes A."/>
            <person name="Elong R."/>
            <person name="Falk J."/>
            <person name="Farina A."/>
            <person name="Faro S."/>
            <person name="Ferguson D."/>
            <person name="Fisher S."/>
            <person name="Foley C.D."/>
            <person name="Franke A."/>
            <person name="Friedrich D."/>
            <person name="Gadbois L."/>
            <person name="Gearin G."/>
            <person name="Gearin C.R."/>
            <person name="Giannoukos G."/>
            <person name="Goode T."/>
            <person name="Graham J."/>
            <person name="Grandbois E."/>
            <person name="Grewal S."/>
            <person name="Gyaltsen K."/>
            <person name="Hafez N."/>
            <person name="Hagos B."/>
            <person name="Hall J."/>
            <person name="Henson C."/>
            <person name="Hollinger A."/>
            <person name="Honan T."/>
            <person name="Huard M.D."/>
            <person name="Hughes L."/>
            <person name="Hurhula B."/>
            <person name="Husby M.E."/>
            <person name="Kamat A."/>
            <person name="Kanga B."/>
            <person name="Kashin S."/>
            <person name="Khazanovich D."/>
            <person name="Kisner P."/>
            <person name="Lance K."/>
            <person name="Lara M."/>
            <person name="Lee W."/>
            <person name="Lennon N."/>
            <person name="Letendre F."/>
            <person name="LeVine R."/>
            <person name="Lipovsky A."/>
            <person name="Liu X."/>
            <person name="Liu J."/>
            <person name="Liu S."/>
            <person name="Lokyitsang T."/>
            <person name="Lokyitsang Y."/>
            <person name="Lubonja R."/>
            <person name="Lui A."/>
            <person name="MacDonald P."/>
            <person name="Magnisalis V."/>
            <person name="Maru K."/>
            <person name="Matthews C."/>
            <person name="McCusker W."/>
            <person name="McDonough S."/>
            <person name="Mehta T."/>
            <person name="Meldrim J."/>
            <person name="Meneus L."/>
            <person name="Mihai O."/>
            <person name="Mihalev A."/>
            <person name="Mihova T."/>
            <person name="Mittelman R."/>
            <person name="Mlenga V."/>
            <person name="Montmayeur A."/>
            <person name="Mulrain L."/>
            <person name="Navidi A."/>
            <person name="Naylor J."/>
            <person name="Negash T."/>
            <person name="Nguyen T."/>
            <person name="Nguyen N."/>
            <person name="Nicol R."/>
            <person name="Norbu C."/>
            <person name="Norbu N."/>
            <person name="Novod N."/>
            <person name="O'Neill B."/>
            <person name="Osman S."/>
            <person name="Markiewicz E."/>
            <person name="Oyono O.L."/>
            <person name="Patti C."/>
            <person name="Phunkhang P."/>
            <person name="Pierre F."/>
            <person name="Priest M."/>
            <person name="Raghuraman S."/>
            <person name="Rege F."/>
            <person name="Reyes R."/>
            <person name="Rise C."/>
            <person name="Rogov P."/>
            <person name="Ross K."/>
            <person name="Ryan E."/>
            <person name="Settipalli S."/>
            <person name="Shea T."/>
            <person name="Sherpa N."/>
            <person name="Shi L."/>
            <person name="Shih D."/>
            <person name="Sparrow T."/>
            <person name="Spaulding J."/>
            <person name="Stalker J."/>
            <person name="Stange-Thomann N."/>
            <person name="Stavropoulos S."/>
            <person name="Stone C."/>
            <person name="Strader C."/>
            <person name="Tesfaye S."/>
            <person name="Thomson T."/>
            <person name="Thoulutsang Y."/>
            <person name="Thoulutsang D."/>
            <person name="Topham K."/>
            <person name="Topping I."/>
            <person name="Tsamla T."/>
            <person name="Vassiliev H."/>
            <person name="Vo A."/>
            <person name="Wangchuk T."/>
            <person name="Wangdi T."/>
            <person name="Weiand M."/>
            <person name="Wilkinson J."/>
            <person name="Wilson A."/>
            <person name="Yadav S."/>
            <person name="Young G."/>
            <person name="Yu Q."/>
            <person name="Zembek L."/>
            <person name="Zhong D."/>
            <person name="Zimmer A."/>
            <person name="Zwirko Z."/>
            <person name="Jaffe D.B."/>
            <person name="Alvarez P."/>
            <person name="Brockman W."/>
            <person name="Butler J."/>
            <person name="Chin C."/>
            <person name="Gnerre S."/>
            <person name="Grabherr M."/>
            <person name="Kleber M."/>
            <person name="Mauceli E."/>
            <person name="MacCallum I."/>
        </authorList>
    </citation>
    <scope>NUCLEOTIDE SEQUENCE [LARGE SCALE GENOMIC DNA]</scope>
    <source>
        <strain evidence="11">Tucson 15287-2541.00</strain>
    </source>
</reference>
<dbReference type="Gene3D" id="3.90.1150.170">
    <property type="match status" value="1"/>
</dbReference>
<dbReference type="OMA" id="NWQPLMV"/>
<gene>
    <name evidence="10" type="primary">Dgri\GH11117</name>
    <name evidence="10" type="ORF">Dgri_GH11117</name>
</gene>
<feature type="compositionally biased region" description="Low complexity" evidence="9">
    <location>
        <begin position="69"/>
        <end position="91"/>
    </location>
</feature>
<proteinExistence type="inferred from homology"/>
<evidence type="ECO:0000313" key="10">
    <source>
        <dbReference type="EMBL" id="EDW03212.1"/>
    </source>
</evidence>
<evidence type="ECO:0000256" key="5">
    <source>
        <dbReference type="ARBA" id="ARBA00022898"/>
    </source>
</evidence>
<comment type="cofactor">
    <cofactor evidence="1 7 8">
        <name>pyridoxal 5'-phosphate</name>
        <dbReference type="ChEBI" id="CHEBI:597326"/>
    </cofactor>
</comment>
<dbReference type="PANTHER" id="PTHR45677:SF12">
    <property type="entry name" value="BLACK, ISOFORM A"/>
    <property type="match status" value="1"/>
</dbReference>
<dbReference type="GO" id="GO:0004068">
    <property type="term" value="F:aspartate 1-decarboxylase activity"/>
    <property type="evidence" value="ECO:0007669"/>
    <property type="project" value="EnsemblMetazoa"/>
</dbReference>
<dbReference type="PANTHER" id="PTHR45677">
    <property type="entry name" value="GLUTAMATE DECARBOXYLASE-RELATED"/>
    <property type="match status" value="1"/>
</dbReference>
<dbReference type="InterPro" id="IPR002129">
    <property type="entry name" value="PyrdxlP-dep_de-COase"/>
</dbReference>
<dbReference type="Pfam" id="PF00282">
    <property type="entry name" value="Pyridoxal_deC"/>
    <property type="match status" value="1"/>
</dbReference>
<dbReference type="GO" id="GO:0030170">
    <property type="term" value="F:pyridoxal phosphate binding"/>
    <property type="evidence" value="ECO:0007669"/>
    <property type="project" value="InterPro"/>
</dbReference>
<dbReference type="InterPro" id="IPR015421">
    <property type="entry name" value="PyrdxlP-dep_Trfase_major"/>
</dbReference>
<organism evidence="11">
    <name type="scientific">Drosophila grimshawi</name>
    <name type="common">Hawaiian fruit fly</name>
    <name type="synonym">Idiomyia grimshawi</name>
    <dbReference type="NCBI Taxonomy" id="7222"/>
    <lineage>
        <taxon>Eukaryota</taxon>
        <taxon>Metazoa</taxon>
        <taxon>Ecdysozoa</taxon>
        <taxon>Arthropoda</taxon>
        <taxon>Hexapoda</taxon>
        <taxon>Insecta</taxon>
        <taxon>Pterygota</taxon>
        <taxon>Neoptera</taxon>
        <taxon>Endopterygota</taxon>
        <taxon>Diptera</taxon>
        <taxon>Brachycera</taxon>
        <taxon>Muscomorpha</taxon>
        <taxon>Ephydroidea</taxon>
        <taxon>Drosophilidae</taxon>
        <taxon>Drosophila</taxon>
        <taxon>Hawaiian Drosophila</taxon>
    </lineage>
</organism>
<evidence type="ECO:0000256" key="2">
    <source>
        <dbReference type="ARBA" id="ARBA00009533"/>
    </source>
</evidence>
<dbReference type="EMBL" id="CH916368">
    <property type="protein sequence ID" value="EDW03212.1"/>
    <property type="molecule type" value="Genomic_DNA"/>
</dbReference>
<protein>
    <submittedName>
        <fullName evidence="10">GH11117</fullName>
    </submittedName>
</protein>
<evidence type="ECO:0000256" key="8">
    <source>
        <dbReference type="RuleBase" id="RU000382"/>
    </source>
</evidence>
<dbReference type="Proteomes" id="UP000001070">
    <property type="component" value="Unassembled WGS sequence"/>
</dbReference>
<dbReference type="OrthoDB" id="392571at2759"/>
<evidence type="ECO:0000256" key="4">
    <source>
        <dbReference type="ARBA" id="ARBA00022793"/>
    </source>
</evidence>
<feature type="modified residue" description="N6-(pyridoxal phosphate)lysine" evidence="7">
    <location>
        <position position="400"/>
    </location>
</feature>
<dbReference type="GO" id="GO:0005737">
    <property type="term" value="C:cytoplasm"/>
    <property type="evidence" value="ECO:0007669"/>
    <property type="project" value="TreeGrafter"/>
</dbReference>
<evidence type="ECO:0000313" key="11">
    <source>
        <dbReference type="Proteomes" id="UP000001070"/>
    </source>
</evidence>
<dbReference type="PhylomeDB" id="B4JCX3"/>
<dbReference type="InterPro" id="IPR015424">
    <property type="entry name" value="PyrdxlP-dep_Trfase"/>
</dbReference>
<dbReference type="AlphaFoldDB" id="B4JCX3"/>
<dbReference type="GO" id="GO:0019752">
    <property type="term" value="P:carboxylic acid metabolic process"/>
    <property type="evidence" value="ECO:0007669"/>
    <property type="project" value="InterPro"/>
</dbReference>
<dbReference type="HOGENOM" id="CLU_011856_0_0_1"/>
<keyword evidence="6 8" id="KW-0456">Lyase</keyword>
<keyword evidence="4" id="KW-0210">Decarboxylase</keyword>
<name>B4JCX3_DROGR</name>
<dbReference type="GO" id="GO:0007632">
    <property type="term" value="P:visual behavior"/>
    <property type="evidence" value="ECO:0007669"/>
    <property type="project" value="EnsemblMetazoa"/>
</dbReference>
<comment type="subunit">
    <text evidence="3">Homodimer.</text>
</comment>
<dbReference type="InParanoid" id="B4JCX3"/>
<sequence length="588" mass="66400">MLASKTFPTHHFKKSIYTTYNGASAPTNVEDLANVAKTLTTTTSSSSDSTVVEANTSPVEFSTPSKMLSSTSTTTTTTTNNNNNNNSNNNNNIVNGLSSFVASHPAAEFEGFIRACVDEIIHLAVFQGTDRASKVVEWHEPAELRKLFDFELREKGESQEKLRQLMRETIRYSVKTGHPYFINQLYSGVDPYALVGQWLTDALNPSVYTYEVAPVFTLMEEQVLAEMRRIVGFPDNGHGDGIFCPGGSIANGYAISCARYNYAPESKKNGLFNAKPLIIFTSEDAHYSVEKLAMFMGFGSENVRKIATNEVGKMRLSDLEEQIQLCLDNNWQPLMVSATAGTTVLGAFDDLVGISELCRKHNMWMHVDAAWGGGALMSKKYRHLLNGIERADSVTWNPHKLLSASQQCSTFLTRHAQILGQCHSTNAAYLFQKDKFYDTSFDTGDKHIQCGRRADVFKFWFMWKAKGSKGFEAHVEQVFEMSEFFTAKLRERPGFELVLDHPECTNITFWYVPPSLRHMEHNQEFYDKLHKVAPKIKEAMIKKGSMMITYQPLRKLPNFFRLVLQNSCLEESDMLYFINEIESLGQNL</sequence>
<evidence type="ECO:0000256" key="7">
    <source>
        <dbReference type="PIRSR" id="PIRSR602129-50"/>
    </source>
</evidence>
<accession>B4JCX3</accession>
<dbReference type="SMR" id="B4JCX3"/>
<dbReference type="STRING" id="7222.B4JCX3"/>
<evidence type="ECO:0000256" key="9">
    <source>
        <dbReference type="SAM" id="MobiDB-lite"/>
    </source>
</evidence>
<comment type="similarity">
    <text evidence="2 8">Belongs to the group II decarboxylase family.</text>
</comment>
<dbReference type="eggNOG" id="KOG0629">
    <property type="taxonomic scope" value="Eukaryota"/>
</dbReference>
<feature type="region of interest" description="Disordered" evidence="9">
    <location>
        <begin position="43"/>
        <end position="91"/>
    </location>
</feature>
<dbReference type="Gene3D" id="3.40.640.10">
    <property type="entry name" value="Type I PLP-dependent aspartate aminotransferase-like (Major domain)"/>
    <property type="match status" value="1"/>
</dbReference>
<evidence type="ECO:0000256" key="6">
    <source>
        <dbReference type="ARBA" id="ARBA00023239"/>
    </source>
</evidence>
<evidence type="ECO:0000256" key="1">
    <source>
        <dbReference type="ARBA" id="ARBA00001933"/>
    </source>
</evidence>
<feature type="compositionally biased region" description="Polar residues" evidence="9">
    <location>
        <begin position="52"/>
        <end position="68"/>
    </location>
</feature>
<dbReference type="SUPFAM" id="SSF53383">
    <property type="entry name" value="PLP-dependent transferases"/>
    <property type="match status" value="1"/>
</dbReference>
<dbReference type="FunFam" id="3.40.640.10:FF:000016">
    <property type="entry name" value="Glutamate decarboxylase like 1"/>
    <property type="match status" value="1"/>
</dbReference>
<dbReference type="CDD" id="cd06450">
    <property type="entry name" value="DOPA_deC_like"/>
    <property type="match status" value="1"/>
</dbReference>
<dbReference type="GO" id="GO:0004782">
    <property type="term" value="F:sulfinoalanine decarboxylase activity"/>
    <property type="evidence" value="ECO:0007669"/>
    <property type="project" value="EnsemblMetazoa"/>
</dbReference>
<dbReference type="FunCoup" id="B4JCX3">
    <property type="interactions" value="160"/>
</dbReference>